<feature type="transmembrane region" description="Helical" evidence="1">
    <location>
        <begin position="40"/>
        <end position="59"/>
    </location>
</feature>
<organism evidence="2 3">
    <name type="scientific">Rhodospira trueperi</name>
    <dbReference type="NCBI Taxonomy" id="69960"/>
    <lineage>
        <taxon>Bacteria</taxon>
        <taxon>Pseudomonadati</taxon>
        <taxon>Pseudomonadota</taxon>
        <taxon>Alphaproteobacteria</taxon>
        <taxon>Rhodospirillales</taxon>
        <taxon>Rhodospirillaceae</taxon>
        <taxon>Rhodospira</taxon>
    </lineage>
</organism>
<dbReference type="EMBL" id="FNAP01000032">
    <property type="protein sequence ID" value="SDF08996.1"/>
    <property type="molecule type" value="Genomic_DNA"/>
</dbReference>
<evidence type="ECO:0000256" key="1">
    <source>
        <dbReference type="SAM" id="Phobius"/>
    </source>
</evidence>
<name>A0A1G7I900_9PROT</name>
<gene>
    <name evidence="2" type="ORF">SAMN05421720_1327</name>
</gene>
<keyword evidence="3" id="KW-1185">Reference proteome</keyword>
<evidence type="ECO:0000313" key="3">
    <source>
        <dbReference type="Proteomes" id="UP000199412"/>
    </source>
</evidence>
<reference evidence="2 3" key="1">
    <citation type="submission" date="2016-10" db="EMBL/GenBank/DDBJ databases">
        <authorList>
            <person name="de Groot N.N."/>
        </authorList>
    </citation>
    <scope>NUCLEOTIDE SEQUENCE [LARGE SCALE GENOMIC DNA]</scope>
    <source>
        <strain evidence="2 3">ATCC 700224</strain>
    </source>
</reference>
<keyword evidence="1" id="KW-0812">Transmembrane</keyword>
<accession>A0A1G7I900</accession>
<dbReference type="Proteomes" id="UP000199412">
    <property type="component" value="Unassembled WGS sequence"/>
</dbReference>
<feature type="transmembrane region" description="Helical" evidence="1">
    <location>
        <begin position="6"/>
        <end position="28"/>
    </location>
</feature>
<dbReference type="AlphaFoldDB" id="A0A1G7I900"/>
<proteinExistence type="predicted"/>
<sequence>MWGLLGIIIGLVFSLVGWIAGLAVQIVTGSGPAGAFVIRHPMELLAAGVLAILAAHVVWG</sequence>
<evidence type="ECO:0000313" key="2">
    <source>
        <dbReference type="EMBL" id="SDF08996.1"/>
    </source>
</evidence>
<dbReference type="RefSeq" id="WP_092788152.1">
    <property type="nucleotide sequence ID" value="NZ_FNAP01000032.1"/>
</dbReference>
<dbReference type="STRING" id="69960.SAMN05421720_1327"/>
<keyword evidence="1" id="KW-1133">Transmembrane helix</keyword>
<protein>
    <submittedName>
        <fullName evidence="2">Uncharacterized protein</fullName>
    </submittedName>
</protein>
<keyword evidence="1" id="KW-0472">Membrane</keyword>